<feature type="region of interest" description="Disordered" evidence="5">
    <location>
        <begin position="436"/>
        <end position="489"/>
    </location>
</feature>
<dbReference type="AlphaFoldDB" id="A0A3B0TCR2"/>
<accession>A0A3B0TCR2</accession>
<protein>
    <submittedName>
        <fullName evidence="8">Uncharacterized protein EC-HemY in Proteobacteria (Unrelated to HemY-type PPO in GramPositives)</fullName>
    </submittedName>
</protein>
<evidence type="ECO:0000256" key="1">
    <source>
        <dbReference type="ARBA" id="ARBA00004370"/>
    </source>
</evidence>
<dbReference type="GO" id="GO:0016020">
    <property type="term" value="C:membrane"/>
    <property type="evidence" value="ECO:0007669"/>
    <property type="project" value="UniProtKB-SubCell"/>
</dbReference>
<evidence type="ECO:0000256" key="2">
    <source>
        <dbReference type="ARBA" id="ARBA00022692"/>
    </source>
</evidence>
<dbReference type="InterPro" id="IPR011990">
    <property type="entry name" value="TPR-like_helical_dom_sf"/>
</dbReference>
<sequence>MIRLVSYVVFSLALTLALTWLISQPGTILIDLGAYRLQPGIGISVIILILVILLAVLLVLLVLRLLGAPRAIAQKAAARRRQKGVEALSDGFIALQAGDAGRARQLAIEARTKLAGNVAAQLLQARANLALNEWGAAREEYRALLENPKTAIAALSGLYEQARAQKRADAALTFAHKAHMLDPALDWAGKAIFSDVIRNADWQAALEILNATPTPSKEAKENKKHKSALLHTAIAADSETTDPLGALEHARTALKMEPDFVPAALVAARIYSSRGEVRKATSLLRRLWRSTKHPHIATLFANAQPGISPGERLKRLGELIPSPPPDIGSALVLANTAIDAQQWSAARNALAKYAASTPSQGVCVAMAKIEEGQNADYGRARQWLARALNAPRDPIWTADGITANEWAPISPVTGEFDAFEWKIPTNAITIMSEKQEDGAELAGQNPDIETPGETKRSEVDGAPNPMPIKPPLSTKPSLATGGPETSQDK</sequence>
<keyword evidence="2 6" id="KW-0812">Transmembrane</keyword>
<dbReference type="Pfam" id="PF14559">
    <property type="entry name" value="TPR_19"/>
    <property type="match status" value="1"/>
</dbReference>
<dbReference type="SUPFAM" id="SSF48452">
    <property type="entry name" value="TPR-like"/>
    <property type="match status" value="1"/>
</dbReference>
<dbReference type="InterPro" id="IPR010817">
    <property type="entry name" value="HemY_N"/>
</dbReference>
<evidence type="ECO:0000256" key="3">
    <source>
        <dbReference type="ARBA" id="ARBA00022989"/>
    </source>
</evidence>
<evidence type="ECO:0000256" key="6">
    <source>
        <dbReference type="SAM" id="Phobius"/>
    </source>
</evidence>
<organism evidence="8">
    <name type="scientific">hydrothermal vent metagenome</name>
    <dbReference type="NCBI Taxonomy" id="652676"/>
    <lineage>
        <taxon>unclassified sequences</taxon>
        <taxon>metagenomes</taxon>
        <taxon>ecological metagenomes</taxon>
    </lineage>
</organism>
<evidence type="ECO:0000256" key="5">
    <source>
        <dbReference type="SAM" id="MobiDB-lite"/>
    </source>
</evidence>
<evidence type="ECO:0000256" key="4">
    <source>
        <dbReference type="ARBA" id="ARBA00023136"/>
    </source>
</evidence>
<feature type="transmembrane region" description="Helical" evidence="6">
    <location>
        <begin position="41"/>
        <end position="66"/>
    </location>
</feature>
<reference evidence="8" key="1">
    <citation type="submission" date="2018-06" db="EMBL/GenBank/DDBJ databases">
        <authorList>
            <person name="Zhirakovskaya E."/>
        </authorList>
    </citation>
    <scope>NUCLEOTIDE SEQUENCE</scope>
</reference>
<keyword evidence="3 6" id="KW-1133">Transmembrane helix</keyword>
<dbReference type="EMBL" id="UOEO01000001">
    <property type="protein sequence ID" value="VAW13903.1"/>
    <property type="molecule type" value="Genomic_DNA"/>
</dbReference>
<dbReference type="Pfam" id="PF07219">
    <property type="entry name" value="HemY_N"/>
    <property type="match status" value="1"/>
</dbReference>
<keyword evidence="4 6" id="KW-0472">Membrane</keyword>
<evidence type="ECO:0000259" key="7">
    <source>
        <dbReference type="Pfam" id="PF07219"/>
    </source>
</evidence>
<name>A0A3B0TCR2_9ZZZZ</name>
<feature type="domain" description="HemY N-terminal" evidence="7">
    <location>
        <begin position="26"/>
        <end position="128"/>
    </location>
</feature>
<evidence type="ECO:0000313" key="8">
    <source>
        <dbReference type="EMBL" id="VAW13903.1"/>
    </source>
</evidence>
<dbReference type="Gene3D" id="1.25.40.10">
    <property type="entry name" value="Tetratricopeptide repeat domain"/>
    <property type="match status" value="1"/>
</dbReference>
<comment type="subcellular location">
    <subcellularLocation>
        <location evidence="1">Membrane</location>
    </subcellularLocation>
</comment>
<gene>
    <name evidence="8" type="ORF">MNBD_ALPHA12-1090</name>
</gene>
<proteinExistence type="predicted"/>